<dbReference type="GO" id="GO:0005242">
    <property type="term" value="F:inward rectifier potassium channel activity"/>
    <property type="evidence" value="ECO:0007669"/>
    <property type="project" value="InterPro"/>
</dbReference>
<dbReference type="STRING" id="74557.A0A1V9ZNY4"/>
<dbReference type="SUPFAM" id="SSF81296">
    <property type="entry name" value="E set domains"/>
    <property type="match status" value="1"/>
</dbReference>
<keyword evidence="8 11" id="KW-0406">Ion transport</keyword>
<dbReference type="PANTHER" id="PTHR11767:SF102">
    <property type="entry name" value="INWARDLY RECTIFYING POTASSIUM CHANNEL 1, ISOFORM F"/>
    <property type="match status" value="1"/>
</dbReference>
<feature type="non-terminal residue" evidence="14">
    <location>
        <position position="549"/>
    </location>
</feature>
<evidence type="ECO:0000256" key="6">
    <source>
        <dbReference type="ARBA" id="ARBA00022958"/>
    </source>
</evidence>
<evidence type="ECO:0000256" key="9">
    <source>
        <dbReference type="ARBA" id="ARBA00023136"/>
    </source>
</evidence>
<feature type="transmembrane region" description="Helical" evidence="12">
    <location>
        <begin position="129"/>
        <end position="150"/>
    </location>
</feature>
<dbReference type="Proteomes" id="UP000243217">
    <property type="component" value="Unassembled WGS sequence"/>
</dbReference>
<evidence type="ECO:0000256" key="11">
    <source>
        <dbReference type="RuleBase" id="RU003822"/>
    </source>
</evidence>
<proteinExistence type="inferred from homology"/>
<feature type="domain" description="Inward rectifier potassium channel C-terminal" evidence="13">
    <location>
        <begin position="161"/>
        <end position="321"/>
    </location>
</feature>
<evidence type="ECO:0000256" key="7">
    <source>
        <dbReference type="ARBA" id="ARBA00022989"/>
    </source>
</evidence>
<dbReference type="InterPro" id="IPR014756">
    <property type="entry name" value="Ig_E-set"/>
</dbReference>
<dbReference type="InterPro" id="IPR016449">
    <property type="entry name" value="K_chnl_inward-rec_Kir"/>
</dbReference>
<organism evidence="14 15">
    <name type="scientific">Thraustotheca clavata</name>
    <dbReference type="NCBI Taxonomy" id="74557"/>
    <lineage>
        <taxon>Eukaryota</taxon>
        <taxon>Sar</taxon>
        <taxon>Stramenopiles</taxon>
        <taxon>Oomycota</taxon>
        <taxon>Saprolegniomycetes</taxon>
        <taxon>Saprolegniales</taxon>
        <taxon>Achlyaceae</taxon>
        <taxon>Thraustotheca</taxon>
    </lineage>
</organism>
<feature type="transmembrane region" description="Helical" evidence="12">
    <location>
        <begin position="71"/>
        <end position="95"/>
    </location>
</feature>
<dbReference type="OrthoDB" id="273257at2759"/>
<accession>A0A1V9ZNY4</accession>
<dbReference type="InterPro" id="IPR041647">
    <property type="entry name" value="IRK_C"/>
</dbReference>
<dbReference type="Gene3D" id="2.60.40.1400">
    <property type="entry name" value="G protein-activated inward rectifier potassium channel 1"/>
    <property type="match status" value="1"/>
</dbReference>
<reference evidence="14 15" key="1">
    <citation type="journal article" date="2014" name="Genome Biol. Evol.">
        <title>The secreted proteins of Achlya hypogyna and Thraustotheca clavata identify the ancestral oomycete secretome and reveal gene acquisitions by horizontal gene transfer.</title>
        <authorList>
            <person name="Misner I."/>
            <person name="Blouin N."/>
            <person name="Leonard G."/>
            <person name="Richards T.A."/>
            <person name="Lane C.E."/>
        </authorList>
    </citation>
    <scope>NUCLEOTIDE SEQUENCE [LARGE SCALE GENOMIC DNA]</scope>
    <source>
        <strain evidence="14 15">ATCC 34112</strain>
    </source>
</reference>
<name>A0A1V9ZNY4_9STRA</name>
<dbReference type="PANTHER" id="PTHR11767">
    <property type="entry name" value="INWARD RECTIFIER POTASSIUM CHANNEL"/>
    <property type="match status" value="1"/>
</dbReference>
<dbReference type="Gene3D" id="1.10.287.70">
    <property type="match status" value="2"/>
</dbReference>
<feature type="transmembrane region" description="Helical" evidence="12">
    <location>
        <begin position="469"/>
        <end position="488"/>
    </location>
</feature>
<feature type="transmembrane region" description="Helical" evidence="12">
    <location>
        <begin position="426"/>
        <end position="449"/>
    </location>
</feature>
<comment type="caution">
    <text evidence="14">The sequence shown here is derived from an EMBL/GenBank/DDBJ whole genome shotgun (WGS) entry which is preliminary data.</text>
</comment>
<keyword evidence="7 12" id="KW-1133">Transmembrane helix</keyword>
<evidence type="ECO:0000256" key="8">
    <source>
        <dbReference type="ARBA" id="ARBA00023065"/>
    </source>
</evidence>
<evidence type="ECO:0000256" key="1">
    <source>
        <dbReference type="ARBA" id="ARBA00004141"/>
    </source>
</evidence>
<dbReference type="GO" id="GO:0034702">
    <property type="term" value="C:monoatomic ion channel complex"/>
    <property type="evidence" value="ECO:0007669"/>
    <property type="project" value="UniProtKB-KW"/>
</dbReference>
<comment type="subcellular location">
    <subcellularLocation>
        <location evidence="1 11">Membrane</location>
        <topology evidence="1 11">Multi-pass membrane protein</topology>
    </subcellularLocation>
</comment>
<evidence type="ECO:0000313" key="15">
    <source>
        <dbReference type="Proteomes" id="UP000243217"/>
    </source>
</evidence>
<evidence type="ECO:0000256" key="3">
    <source>
        <dbReference type="ARBA" id="ARBA00022538"/>
    </source>
</evidence>
<dbReference type="AlphaFoldDB" id="A0A1V9ZNY4"/>
<evidence type="ECO:0000313" key="14">
    <source>
        <dbReference type="EMBL" id="OQR99689.1"/>
    </source>
</evidence>
<keyword evidence="2 11" id="KW-0813">Transport</keyword>
<gene>
    <name evidence="14" type="ORF">THRCLA_06415</name>
</gene>
<keyword evidence="9 12" id="KW-0472">Membrane</keyword>
<keyword evidence="5 11" id="KW-0851">Voltage-gated channel</keyword>
<evidence type="ECO:0000256" key="10">
    <source>
        <dbReference type="ARBA" id="ARBA00023303"/>
    </source>
</evidence>
<evidence type="ECO:0000256" key="4">
    <source>
        <dbReference type="ARBA" id="ARBA00022692"/>
    </source>
</evidence>
<dbReference type="SUPFAM" id="SSF81324">
    <property type="entry name" value="Voltage-gated potassium channels"/>
    <property type="match status" value="2"/>
</dbReference>
<evidence type="ECO:0000259" key="13">
    <source>
        <dbReference type="Pfam" id="PF17655"/>
    </source>
</evidence>
<dbReference type="GO" id="GO:0005886">
    <property type="term" value="C:plasma membrane"/>
    <property type="evidence" value="ECO:0007669"/>
    <property type="project" value="TreeGrafter"/>
</dbReference>
<dbReference type="GO" id="GO:0034765">
    <property type="term" value="P:regulation of monoatomic ion transmembrane transport"/>
    <property type="evidence" value="ECO:0007669"/>
    <property type="project" value="TreeGrafter"/>
</dbReference>
<dbReference type="GO" id="GO:1990573">
    <property type="term" value="P:potassium ion import across plasma membrane"/>
    <property type="evidence" value="ECO:0007669"/>
    <property type="project" value="TreeGrafter"/>
</dbReference>
<keyword evidence="6 11" id="KW-0630">Potassium</keyword>
<dbReference type="EMBL" id="JNBS01001788">
    <property type="protein sequence ID" value="OQR99689.1"/>
    <property type="molecule type" value="Genomic_DNA"/>
</dbReference>
<protein>
    <submittedName>
        <fullName evidence="14">Inward rectifier K channel (IRK-C) family protein</fullName>
    </submittedName>
</protein>
<comment type="similarity">
    <text evidence="11">Belongs to the inward rectifier-type potassium channel (TC 1.A.2.1) family.</text>
</comment>
<evidence type="ECO:0000256" key="5">
    <source>
        <dbReference type="ARBA" id="ARBA00022882"/>
    </source>
</evidence>
<evidence type="ECO:0000256" key="12">
    <source>
        <dbReference type="SAM" id="Phobius"/>
    </source>
</evidence>
<keyword evidence="10 11" id="KW-0407">Ion channel</keyword>
<sequence>MLNIGDWQRTWLGISIPKVAASGIFGPSSNFAGIERRGRHFFGKRIEWINGKPRSMYKDLVYMLLNLSWPWLWFILMIFYFGVTAFFGLFFRYVCGDCDSPQEGYNMSYQALSTIGFGIVYPMHRCGNYVIVVEAFTSILLLPAIGGLIFSKFSIPKISMAFSRVAVITPDYVNGQPALVIRCANPTHSTQVNKDVLLDVTFEAELHRTEKMWGSDELTFKRYQLPLQQSSFIFFRFAVELVHIIDANSPLRDLIDEIQIPENNFVLHVAMQGVDSSRHLTIYDQHMYTQHEIQSGFRFKQMLETKPGTFMMNFHLLDAVEIAPLALNLIKPAKTLTGTTSSTPSSLLRQKNANSPHHHVDATFEAIMHDAGEANEMMRTSFSSNATIEEGYAAISEAPLHTSVIHSVGIPFSTQYFYHHILVSHWFPIILVIAAIFLCLAFIFATLHWLRFDNGLFILPGLTDNMTPYELSFFLSIHTMSTIGYGTIGPAQDDIYHNGVIAVEALIGLTFSAIFTGISWSKFAKPRAHVQFSSNLVVTTIEGQRCIMV</sequence>
<evidence type="ECO:0000256" key="2">
    <source>
        <dbReference type="ARBA" id="ARBA00022448"/>
    </source>
</evidence>
<dbReference type="InterPro" id="IPR013518">
    <property type="entry name" value="K_chnl_inward-rec_Kir_cyto"/>
</dbReference>
<keyword evidence="3 11" id="KW-0633">Potassium transport</keyword>
<keyword evidence="15" id="KW-1185">Reference proteome</keyword>
<feature type="transmembrane region" description="Helical" evidence="12">
    <location>
        <begin position="500"/>
        <end position="520"/>
    </location>
</feature>
<keyword evidence="4 11" id="KW-0812">Transmembrane</keyword>
<dbReference type="Pfam" id="PF17655">
    <property type="entry name" value="IRK_C"/>
    <property type="match status" value="1"/>
</dbReference>